<dbReference type="Proteomes" id="UP000029990">
    <property type="component" value="Unassembled WGS sequence"/>
</dbReference>
<dbReference type="PANTHER" id="PTHR35561">
    <property type="entry name" value="RNA 2',3'-CYCLIC PHOSPHODIESTERASE"/>
    <property type="match status" value="1"/>
</dbReference>
<dbReference type="EC" id="3.1.4.58" evidence="2"/>
<feature type="active site" description="Proton acceptor" evidence="2">
    <location>
        <position position="142"/>
    </location>
</feature>
<dbReference type="Pfam" id="PF13563">
    <property type="entry name" value="2_5_RNA_ligase2"/>
    <property type="match status" value="1"/>
</dbReference>
<evidence type="ECO:0000256" key="1">
    <source>
        <dbReference type="ARBA" id="ARBA00022801"/>
    </source>
</evidence>
<evidence type="ECO:0000256" key="2">
    <source>
        <dbReference type="HAMAP-Rule" id="MF_01940"/>
    </source>
</evidence>
<dbReference type="PANTHER" id="PTHR35561:SF1">
    <property type="entry name" value="RNA 2',3'-CYCLIC PHOSPHODIESTERASE"/>
    <property type="match status" value="1"/>
</dbReference>
<dbReference type="EMBL" id="AVPI01000013">
    <property type="protein sequence ID" value="KGN33061.1"/>
    <property type="molecule type" value="Genomic_DNA"/>
</dbReference>
<comment type="caution">
    <text evidence="3">The sequence shown here is derived from an EMBL/GenBank/DDBJ whole genome shotgun (WGS) entry which is preliminary data.</text>
</comment>
<sequence length="205" mass="22386">MPRSATPHNDAVRIFAAVVPPPDAHADLERFVEPRRDVQSDLRWTPSHLWHVTLAFMGDVSAHLLDDIAEEVARVAAEHEPIPLRLSGAGTFPDPSQARVVWMDVRSDSPTGLVGLESLALGVRRACSRIGASPAGGAYRPHLTLARVRRPFEATHWLRVMDAYAGPSWTADEVTLFVSHRGEGRGRPHYEAVAVCPLGADVSRA</sequence>
<comment type="catalytic activity">
    <reaction evidence="2">
        <text>a 3'-end 2',3'-cyclophospho-ribonucleotide-RNA + H2O = a 3'-end 2'-phospho-ribonucleotide-RNA + H(+)</text>
        <dbReference type="Rhea" id="RHEA:11828"/>
        <dbReference type="Rhea" id="RHEA-COMP:10464"/>
        <dbReference type="Rhea" id="RHEA-COMP:17353"/>
        <dbReference type="ChEBI" id="CHEBI:15377"/>
        <dbReference type="ChEBI" id="CHEBI:15378"/>
        <dbReference type="ChEBI" id="CHEBI:83064"/>
        <dbReference type="ChEBI" id="CHEBI:173113"/>
        <dbReference type="EC" id="3.1.4.58"/>
    </reaction>
</comment>
<evidence type="ECO:0000313" key="3">
    <source>
        <dbReference type="EMBL" id="KGN33061.1"/>
    </source>
</evidence>
<dbReference type="GO" id="GO:0016874">
    <property type="term" value="F:ligase activity"/>
    <property type="evidence" value="ECO:0007669"/>
    <property type="project" value="UniProtKB-KW"/>
</dbReference>
<proteinExistence type="inferred from homology"/>
<dbReference type="Gene3D" id="3.90.1140.10">
    <property type="entry name" value="Cyclic phosphodiesterase"/>
    <property type="match status" value="1"/>
</dbReference>
<feature type="short sequence motif" description="HXTX 2" evidence="2">
    <location>
        <begin position="142"/>
        <end position="145"/>
    </location>
</feature>
<dbReference type="SUPFAM" id="SSF55144">
    <property type="entry name" value="LigT-like"/>
    <property type="match status" value="1"/>
</dbReference>
<dbReference type="HAMAP" id="MF_01940">
    <property type="entry name" value="RNA_CPDase"/>
    <property type="match status" value="1"/>
</dbReference>
<keyword evidence="1 2" id="KW-0378">Hydrolase</keyword>
<organism evidence="3 4">
    <name type="scientific">Knoellia flava TL1</name>
    <dbReference type="NCBI Taxonomy" id="1385518"/>
    <lineage>
        <taxon>Bacteria</taxon>
        <taxon>Bacillati</taxon>
        <taxon>Actinomycetota</taxon>
        <taxon>Actinomycetes</taxon>
        <taxon>Micrococcales</taxon>
        <taxon>Intrasporangiaceae</taxon>
        <taxon>Knoellia</taxon>
    </lineage>
</organism>
<evidence type="ECO:0000313" key="4">
    <source>
        <dbReference type="Proteomes" id="UP000029990"/>
    </source>
</evidence>
<dbReference type="InterPro" id="IPR009097">
    <property type="entry name" value="Cyclic_Pdiesterase"/>
</dbReference>
<reference evidence="3 4" key="1">
    <citation type="submission" date="2013-08" db="EMBL/GenBank/DDBJ databases">
        <title>The genome sequence of Knoellia flava.</title>
        <authorList>
            <person name="Zhu W."/>
            <person name="Wang G."/>
        </authorList>
    </citation>
    <scope>NUCLEOTIDE SEQUENCE [LARGE SCALE GENOMIC DNA]</scope>
    <source>
        <strain evidence="3 4">TL1</strain>
    </source>
</reference>
<accession>A0ABR4XFK2</accession>
<gene>
    <name evidence="3" type="ORF">N798_06620</name>
</gene>
<dbReference type="InterPro" id="IPR004175">
    <property type="entry name" value="RNA_CPDase"/>
</dbReference>
<dbReference type="NCBIfam" id="TIGR02258">
    <property type="entry name" value="2_5_ligase"/>
    <property type="match status" value="1"/>
</dbReference>
<comment type="function">
    <text evidence="2">Hydrolyzes RNA 2',3'-cyclic phosphodiester to an RNA 2'-phosphomonoester.</text>
</comment>
<keyword evidence="4" id="KW-1185">Reference proteome</keyword>
<feature type="active site" description="Proton donor" evidence="2">
    <location>
        <position position="51"/>
    </location>
</feature>
<feature type="short sequence motif" description="HXTX 1" evidence="2">
    <location>
        <begin position="51"/>
        <end position="54"/>
    </location>
</feature>
<comment type="similarity">
    <text evidence="2">Belongs to the 2H phosphoesterase superfamily. ThpR family.</text>
</comment>
<protein>
    <recommendedName>
        <fullName evidence="2">RNA 2',3'-cyclic phosphodiesterase</fullName>
        <shortName evidence="2">RNA 2',3'-CPDase</shortName>
        <ecNumber evidence="2">3.1.4.58</ecNumber>
    </recommendedName>
</protein>
<keyword evidence="3" id="KW-0436">Ligase</keyword>
<name>A0ABR4XFK2_9MICO</name>